<dbReference type="Pfam" id="PF00078">
    <property type="entry name" value="RVT_1"/>
    <property type="match status" value="1"/>
</dbReference>
<keyword evidence="2" id="KW-0695">RNA-directed DNA polymerase</keyword>
<dbReference type="PANTHER" id="PTHR33481">
    <property type="entry name" value="REVERSE TRANSCRIPTASE"/>
    <property type="match status" value="1"/>
</dbReference>
<dbReference type="KEGG" id="rsx:RhiXN_12293"/>
<evidence type="ECO:0000313" key="3">
    <source>
        <dbReference type="Proteomes" id="UP000650533"/>
    </source>
</evidence>
<name>A0A8H8P969_9AGAM</name>
<dbReference type="RefSeq" id="XP_043186869.1">
    <property type="nucleotide sequence ID" value="XM_043332108.1"/>
</dbReference>
<dbReference type="InterPro" id="IPR043502">
    <property type="entry name" value="DNA/RNA_pol_sf"/>
</dbReference>
<dbReference type="InterPro" id="IPR000477">
    <property type="entry name" value="RT_dom"/>
</dbReference>
<keyword evidence="2" id="KW-0808">Transferase</keyword>
<protein>
    <submittedName>
        <fullName evidence="2">Reverse transcriptase from mobile element jockey protein</fullName>
    </submittedName>
</protein>
<proteinExistence type="predicted"/>
<dbReference type="PANTHER" id="PTHR33481:SF1">
    <property type="entry name" value="ENDONUCLEASE_EXONUCLEASE_PHOSPHATASE DOMAIN-CONTAINING PROTEIN-RELATED"/>
    <property type="match status" value="1"/>
</dbReference>
<accession>A0A8H8P969</accession>
<dbReference type="GeneID" id="67034571"/>
<dbReference type="PROSITE" id="PS50878">
    <property type="entry name" value="RT_POL"/>
    <property type="match status" value="1"/>
</dbReference>
<keyword evidence="2" id="KW-0548">Nucleotidyltransferase</keyword>
<dbReference type="Proteomes" id="UP000650533">
    <property type="component" value="Chromosome 15"/>
</dbReference>
<sequence>MITPATPQIWAWASMQPLVLVIQACRSNGDRILSKIRTSKVFELLKWFQGKQRSLLPPIKNPNGGLTATHPHHKAKNLAKQFFPPIANPNVTLQPLGIKRMPKRAFQEITVDKIANAIKSTSNKSSPGAFGSNYRVLKWAFWCNTTLFAKLFNLCLNIGYHPTSLQNCVIAPIPKPCQQDMSLPKNYQPIALLETLSKLLEKVITTQLTFEAGKFALIPQSQFGGRDITSCTDAGICMVHNIKSHWKSNHRVSLITLDVSGYFNNVDHNRLIYTLDRMGYSNQICNWMKSYLSHRTAQFRIDGHLCPSIALPTVGIPQGSPLSPILFSLYSTPYSLLLKTTMHSHLHTLTTSPY</sequence>
<reference evidence="2" key="1">
    <citation type="submission" date="2020-05" db="EMBL/GenBank/DDBJ databases">
        <title>Evolutionary and genomic comparisons of hybrid uninucleate and nonhybrid Rhizoctonia fungi.</title>
        <authorList>
            <person name="Li C."/>
            <person name="Chen X."/>
        </authorList>
    </citation>
    <scope>NUCLEOTIDE SEQUENCE</scope>
    <source>
        <strain evidence="2">AG-1 IA</strain>
    </source>
</reference>
<evidence type="ECO:0000259" key="1">
    <source>
        <dbReference type="PROSITE" id="PS50878"/>
    </source>
</evidence>
<evidence type="ECO:0000313" key="2">
    <source>
        <dbReference type="EMBL" id="QRW26632.1"/>
    </source>
</evidence>
<feature type="domain" description="Reverse transcriptase" evidence="1">
    <location>
        <begin position="154"/>
        <end position="354"/>
    </location>
</feature>
<dbReference type="GO" id="GO:0003964">
    <property type="term" value="F:RNA-directed DNA polymerase activity"/>
    <property type="evidence" value="ECO:0007669"/>
    <property type="project" value="UniProtKB-KW"/>
</dbReference>
<gene>
    <name evidence="2" type="ORF">RhiXN_12293</name>
</gene>
<dbReference type="AlphaFoldDB" id="A0A8H8P969"/>
<dbReference type="EMBL" id="CP059672">
    <property type="protein sequence ID" value="QRW26632.1"/>
    <property type="molecule type" value="Genomic_DNA"/>
</dbReference>
<dbReference type="SUPFAM" id="SSF56672">
    <property type="entry name" value="DNA/RNA polymerases"/>
    <property type="match status" value="1"/>
</dbReference>
<organism evidence="2 3">
    <name type="scientific">Rhizoctonia solani</name>
    <dbReference type="NCBI Taxonomy" id="456999"/>
    <lineage>
        <taxon>Eukaryota</taxon>
        <taxon>Fungi</taxon>
        <taxon>Dikarya</taxon>
        <taxon>Basidiomycota</taxon>
        <taxon>Agaricomycotina</taxon>
        <taxon>Agaricomycetes</taxon>
        <taxon>Cantharellales</taxon>
        <taxon>Ceratobasidiaceae</taxon>
        <taxon>Rhizoctonia</taxon>
    </lineage>
</organism>